<evidence type="ECO:0000259" key="1">
    <source>
        <dbReference type="Pfam" id="PF04167"/>
    </source>
</evidence>
<reference evidence="2" key="1">
    <citation type="submission" date="2020-08" db="EMBL/GenBank/DDBJ databases">
        <title>Genome public.</title>
        <authorList>
            <person name="Liu C."/>
            <person name="Sun Q."/>
        </authorList>
    </citation>
    <scope>NUCLEOTIDE SEQUENCE</scope>
    <source>
        <strain evidence="2">NSJ-12</strain>
    </source>
</reference>
<dbReference type="Gene3D" id="2.40.380.10">
    <property type="entry name" value="FomD-like"/>
    <property type="match status" value="1"/>
</dbReference>
<dbReference type="Proteomes" id="UP000655830">
    <property type="component" value="Unassembled WGS sequence"/>
</dbReference>
<dbReference type="RefSeq" id="WP_249332350.1">
    <property type="nucleotide sequence ID" value="NZ_JACRSY010000008.1"/>
</dbReference>
<dbReference type="InterPro" id="IPR007295">
    <property type="entry name" value="DUF402"/>
</dbReference>
<dbReference type="EMBL" id="JACRSY010000008">
    <property type="protein sequence ID" value="MBC8579206.1"/>
    <property type="molecule type" value="Genomic_DNA"/>
</dbReference>
<dbReference type="AlphaFoldDB" id="A0A926EDV1"/>
<dbReference type="PANTHER" id="PTHR41271">
    <property type="entry name" value="DUF402 DOMAIN-CONTAINING PROTEIN"/>
    <property type="match status" value="1"/>
</dbReference>
<comment type="caution">
    <text evidence="2">The sequence shown here is derived from an EMBL/GenBank/DDBJ whole genome shotgun (WGS) entry which is preliminary data.</text>
</comment>
<evidence type="ECO:0000313" key="3">
    <source>
        <dbReference type="Proteomes" id="UP000655830"/>
    </source>
</evidence>
<accession>A0A926EDV1</accession>
<name>A0A926EDV1_9FIRM</name>
<dbReference type="PANTHER" id="PTHR41271:SF1">
    <property type="entry name" value="DUF402 DOMAIN-CONTAINING PROTEIN"/>
    <property type="match status" value="1"/>
</dbReference>
<dbReference type="InterPro" id="IPR035930">
    <property type="entry name" value="FomD-like_sf"/>
</dbReference>
<gene>
    <name evidence="2" type="ORF">H8718_06660</name>
</gene>
<feature type="domain" description="DUF402" evidence="1">
    <location>
        <begin position="60"/>
        <end position="157"/>
    </location>
</feature>
<keyword evidence="3" id="KW-1185">Reference proteome</keyword>
<proteinExistence type="predicted"/>
<dbReference type="Pfam" id="PF04167">
    <property type="entry name" value="DUF402"/>
    <property type="match status" value="1"/>
</dbReference>
<dbReference type="SUPFAM" id="SSF159234">
    <property type="entry name" value="FomD-like"/>
    <property type="match status" value="1"/>
</dbReference>
<protein>
    <submittedName>
        <fullName evidence="2">DUF402 domain-containing protein</fullName>
    </submittedName>
</protein>
<organism evidence="2 3">
    <name type="scientific">Zhenhengia yiwuensis</name>
    <dbReference type="NCBI Taxonomy" id="2763666"/>
    <lineage>
        <taxon>Bacteria</taxon>
        <taxon>Bacillati</taxon>
        <taxon>Bacillota</taxon>
        <taxon>Clostridia</taxon>
        <taxon>Lachnospirales</taxon>
        <taxon>Lachnospiraceae</taxon>
        <taxon>Zhenhengia</taxon>
    </lineage>
</organism>
<evidence type="ECO:0000313" key="2">
    <source>
        <dbReference type="EMBL" id="MBC8579206.1"/>
    </source>
</evidence>
<sequence length="175" mass="20920">MKRKYLDGSNWAWLAERSYKWMYVDGEWKGYVSLVKMGSVKRKLKAHYNAEVCLCDDGYKGIIFLPDNETWCVTAIYNRHNEIVEWYFDMTKENGVDERNIPYFEDLYLDVIVAPDFSVHLIDEDELQEALDEGTITKEEYDLAYRTYEKLVEEVIRDEEFLTVFLPHYLEVLDH</sequence>